<dbReference type="PANTHER" id="PTHR43877">
    <property type="entry name" value="AMINOALKYLPHOSPHONATE N-ACETYLTRANSFERASE-RELATED-RELATED"/>
    <property type="match status" value="1"/>
</dbReference>
<dbReference type="InterPro" id="IPR050832">
    <property type="entry name" value="Bact_Acetyltransf"/>
</dbReference>
<evidence type="ECO:0000256" key="2">
    <source>
        <dbReference type="ARBA" id="ARBA00023315"/>
    </source>
</evidence>
<evidence type="ECO:0000313" key="5">
    <source>
        <dbReference type="Proteomes" id="UP000677082"/>
    </source>
</evidence>
<evidence type="ECO:0000313" key="4">
    <source>
        <dbReference type="EMBL" id="GIM89449.1"/>
    </source>
</evidence>
<dbReference type="Gene3D" id="3.40.630.30">
    <property type="match status" value="1"/>
</dbReference>
<dbReference type="Proteomes" id="UP000677082">
    <property type="component" value="Unassembled WGS sequence"/>
</dbReference>
<evidence type="ECO:0000259" key="3">
    <source>
        <dbReference type="PROSITE" id="PS51186"/>
    </source>
</evidence>
<keyword evidence="1" id="KW-0808">Transferase</keyword>
<sequence>MTIRPITEADYGAVGEVHVRTWQVGYAGIIPADYLAALDPAVSAERRRTEPRPPGAHTLVAEEDGRIVGFVSFGPDRTDPRIGELYAIYVLPDQWGCGTGRQLLTAAKETLKASGYPEMRLWVLAENDRARQFYERMDLAPDGATDTYTPRGTEAQLPELRYTTSL</sequence>
<feature type="domain" description="N-acetyltransferase" evidence="3">
    <location>
        <begin position="1"/>
        <end position="166"/>
    </location>
</feature>
<comment type="caution">
    <text evidence="4">The sequence shown here is derived from an EMBL/GenBank/DDBJ whole genome shotgun (WGS) entry which is preliminary data.</text>
</comment>
<gene>
    <name evidence="4" type="ORF">Ato02nite_012420</name>
</gene>
<dbReference type="RefSeq" id="WP_213005409.1">
    <property type="nucleotide sequence ID" value="NZ_BOQN01000015.1"/>
</dbReference>
<dbReference type="InterPro" id="IPR000182">
    <property type="entry name" value="GNAT_dom"/>
</dbReference>
<dbReference type="InterPro" id="IPR016181">
    <property type="entry name" value="Acyl_CoA_acyltransferase"/>
</dbReference>
<reference evidence="4 5" key="1">
    <citation type="submission" date="2021-03" db="EMBL/GenBank/DDBJ databases">
        <title>Whole genome shotgun sequence of Actinoplanes toevensis NBRC 105298.</title>
        <authorList>
            <person name="Komaki H."/>
            <person name="Tamura T."/>
        </authorList>
    </citation>
    <scope>NUCLEOTIDE SEQUENCE [LARGE SCALE GENOMIC DNA]</scope>
    <source>
        <strain evidence="4 5">NBRC 105298</strain>
    </source>
</reference>
<dbReference type="AlphaFoldDB" id="A0A919W0N8"/>
<proteinExistence type="predicted"/>
<dbReference type="GO" id="GO:0016747">
    <property type="term" value="F:acyltransferase activity, transferring groups other than amino-acyl groups"/>
    <property type="evidence" value="ECO:0007669"/>
    <property type="project" value="InterPro"/>
</dbReference>
<evidence type="ECO:0000256" key="1">
    <source>
        <dbReference type="ARBA" id="ARBA00022679"/>
    </source>
</evidence>
<keyword evidence="5" id="KW-1185">Reference proteome</keyword>
<dbReference type="Pfam" id="PF00583">
    <property type="entry name" value="Acetyltransf_1"/>
    <property type="match status" value="1"/>
</dbReference>
<keyword evidence="2" id="KW-0012">Acyltransferase</keyword>
<dbReference type="PROSITE" id="PS51186">
    <property type="entry name" value="GNAT"/>
    <property type="match status" value="1"/>
</dbReference>
<dbReference type="CDD" id="cd04301">
    <property type="entry name" value="NAT_SF"/>
    <property type="match status" value="1"/>
</dbReference>
<protein>
    <submittedName>
        <fullName evidence="4">N-acetyltransferase</fullName>
    </submittedName>
</protein>
<accession>A0A919W0N8</accession>
<dbReference type="SUPFAM" id="SSF55729">
    <property type="entry name" value="Acyl-CoA N-acyltransferases (Nat)"/>
    <property type="match status" value="1"/>
</dbReference>
<dbReference type="EMBL" id="BOQN01000015">
    <property type="protein sequence ID" value="GIM89449.1"/>
    <property type="molecule type" value="Genomic_DNA"/>
</dbReference>
<organism evidence="4 5">
    <name type="scientific">Paractinoplanes toevensis</name>
    <dbReference type="NCBI Taxonomy" id="571911"/>
    <lineage>
        <taxon>Bacteria</taxon>
        <taxon>Bacillati</taxon>
        <taxon>Actinomycetota</taxon>
        <taxon>Actinomycetes</taxon>
        <taxon>Micromonosporales</taxon>
        <taxon>Micromonosporaceae</taxon>
        <taxon>Paractinoplanes</taxon>
    </lineage>
</organism>
<name>A0A919W0N8_9ACTN</name>